<gene>
    <name evidence="2" type="ORF">JVT61DRAFT_8453</name>
</gene>
<dbReference type="PANTHER" id="PTHR11199">
    <property type="entry name" value="STROMAL ANTIGEN"/>
    <property type="match status" value="1"/>
</dbReference>
<accession>A0A8I2Z096</accession>
<evidence type="ECO:0000313" key="3">
    <source>
        <dbReference type="Proteomes" id="UP000683000"/>
    </source>
</evidence>
<dbReference type="GO" id="GO:0007062">
    <property type="term" value="P:sister chromatid cohesion"/>
    <property type="evidence" value="ECO:0007669"/>
    <property type="project" value="TreeGrafter"/>
</dbReference>
<dbReference type="EMBL" id="JAGFBS010000003">
    <property type="protein sequence ID" value="KAG6380342.1"/>
    <property type="molecule type" value="Genomic_DNA"/>
</dbReference>
<proteinExistence type="predicted"/>
<dbReference type="Proteomes" id="UP000683000">
    <property type="component" value="Unassembled WGS sequence"/>
</dbReference>
<evidence type="ECO:0000256" key="1">
    <source>
        <dbReference type="SAM" id="MobiDB-lite"/>
    </source>
</evidence>
<keyword evidence="3" id="KW-1185">Reference proteome</keyword>
<name>A0A8I2Z096_9AGAM</name>
<feature type="compositionally biased region" description="Basic residues" evidence="1">
    <location>
        <begin position="42"/>
        <end position="64"/>
    </location>
</feature>
<feature type="region of interest" description="Disordered" evidence="1">
    <location>
        <begin position="295"/>
        <end position="332"/>
    </location>
</feature>
<dbReference type="PANTHER" id="PTHR11199:SF0">
    <property type="entry name" value="LD34181P-RELATED"/>
    <property type="match status" value="1"/>
</dbReference>
<dbReference type="InterPro" id="IPR039662">
    <property type="entry name" value="Cohesin_Scc3/SA"/>
</dbReference>
<comment type="caution">
    <text evidence="2">The sequence shown here is derived from an EMBL/GenBank/DDBJ whole genome shotgun (WGS) entry which is preliminary data.</text>
</comment>
<sequence length="500" mass="54694">MADSAATPRRSQRDRKQVKPFASSSQSPSKPRTTNEDDLTPKSKKRAAPQRKPKGPPPAKKPRTAKSTTAPSKPPKPKQRRTKAKAANGHFDPTQLASDTKIAPDNAIFNTLLNPSAALQSTAEDFLHSLSQNAGTAQAELINCILRACGCNDSVDADQVIDYDGVVDSLDNFTEGLKQEISPIYPLTSKLPVFKRFLTSLSELIERLVLAAADLGSLYSTDPTNMALEIETAFCQVAAAVEKEAEILGRQREGERKRKAIHKSTAVREKDLRSSKTWNANASVFYSLMQKPTNVSRPSRGVTRGKGPSRGRESKHWQCCSSNGARPSTVRPTLPKRTVKQARVIVDQVDAHLPLSSGVDPRGRIPLAVEALWDEVDAVNDWECILVLLLDHSAGRDEDMDGPESPAESARNTVDPAWRLSEVEETVLLEVLVASLRRAKLACIDQGTTKLVHQVPDGRKPYIGSVAHSAIDEPRSLPRDVNDERASSSFNINDLNNDVL</sequence>
<evidence type="ECO:0000313" key="2">
    <source>
        <dbReference type="EMBL" id="KAG6380342.1"/>
    </source>
</evidence>
<reference evidence="2" key="1">
    <citation type="submission" date="2021-03" db="EMBL/GenBank/DDBJ databases">
        <title>Evolutionary innovations through gain and loss of genes in the ectomycorrhizal Boletales.</title>
        <authorList>
            <person name="Wu G."/>
            <person name="Miyauchi S."/>
            <person name="Morin E."/>
            <person name="Yang Z.-L."/>
            <person name="Xu J."/>
            <person name="Martin F.M."/>
        </authorList>
    </citation>
    <scope>NUCLEOTIDE SEQUENCE</scope>
    <source>
        <strain evidence="2">BR01</strain>
    </source>
</reference>
<feature type="region of interest" description="Disordered" evidence="1">
    <location>
        <begin position="1"/>
        <end position="99"/>
    </location>
</feature>
<dbReference type="GO" id="GO:0000785">
    <property type="term" value="C:chromatin"/>
    <property type="evidence" value="ECO:0007669"/>
    <property type="project" value="TreeGrafter"/>
</dbReference>
<dbReference type="AlphaFoldDB" id="A0A8I2Z096"/>
<organism evidence="2 3">
    <name type="scientific">Boletus reticuloceps</name>
    <dbReference type="NCBI Taxonomy" id="495285"/>
    <lineage>
        <taxon>Eukaryota</taxon>
        <taxon>Fungi</taxon>
        <taxon>Dikarya</taxon>
        <taxon>Basidiomycota</taxon>
        <taxon>Agaricomycotina</taxon>
        <taxon>Agaricomycetes</taxon>
        <taxon>Agaricomycetidae</taxon>
        <taxon>Boletales</taxon>
        <taxon>Boletineae</taxon>
        <taxon>Boletaceae</taxon>
        <taxon>Boletoideae</taxon>
        <taxon>Boletus</taxon>
    </lineage>
</organism>
<feature type="compositionally biased region" description="Basic residues" evidence="1">
    <location>
        <begin position="75"/>
        <end position="84"/>
    </location>
</feature>
<dbReference type="GO" id="GO:0008278">
    <property type="term" value="C:cohesin complex"/>
    <property type="evidence" value="ECO:0007669"/>
    <property type="project" value="TreeGrafter"/>
</dbReference>
<protein>
    <submittedName>
        <fullName evidence="2">Uncharacterized protein</fullName>
    </submittedName>
</protein>
<dbReference type="GO" id="GO:0003682">
    <property type="term" value="F:chromatin binding"/>
    <property type="evidence" value="ECO:0007669"/>
    <property type="project" value="TreeGrafter"/>
</dbReference>
<feature type="compositionally biased region" description="Polar residues" evidence="1">
    <location>
        <begin position="22"/>
        <end position="32"/>
    </location>
</feature>
<dbReference type="GO" id="GO:0005634">
    <property type="term" value="C:nucleus"/>
    <property type="evidence" value="ECO:0007669"/>
    <property type="project" value="TreeGrafter"/>
</dbReference>
<dbReference type="OrthoDB" id="498590at2759"/>